<accession>A0A0D2I7L1</accession>
<dbReference type="EMBL" id="KN846980">
    <property type="protein sequence ID" value="KIW99240.1"/>
    <property type="molecule type" value="Genomic_DNA"/>
</dbReference>
<keyword evidence="6" id="KW-0788">Thiol protease</keyword>
<proteinExistence type="predicted"/>
<evidence type="ECO:0000256" key="5">
    <source>
        <dbReference type="ARBA" id="ARBA00022801"/>
    </source>
</evidence>
<feature type="domain" description="DUF3638" evidence="8">
    <location>
        <begin position="1153"/>
        <end position="1373"/>
    </location>
</feature>
<evidence type="ECO:0000256" key="4">
    <source>
        <dbReference type="ARBA" id="ARBA00022786"/>
    </source>
</evidence>
<dbReference type="HOGENOM" id="CLU_000211_2_0_1"/>
<dbReference type="PANTHER" id="PTHR13367:SF33">
    <property type="entry name" value="P-LOOP CONTAINING NUCLEOSIDE TRIPHOSPHATE HYDROLASE PROTEIN"/>
    <property type="match status" value="1"/>
</dbReference>
<dbReference type="VEuPathDB" id="FungiDB:Z519_00903"/>
<keyword evidence="4" id="KW-0833">Ubl conjugation pathway</keyword>
<evidence type="ECO:0000256" key="3">
    <source>
        <dbReference type="ARBA" id="ARBA00022670"/>
    </source>
</evidence>
<evidence type="ECO:0000313" key="10">
    <source>
        <dbReference type="Proteomes" id="UP000053789"/>
    </source>
</evidence>
<dbReference type="InterPro" id="IPR051346">
    <property type="entry name" value="OTU_Deubiquitinase"/>
</dbReference>
<evidence type="ECO:0000256" key="1">
    <source>
        <dbReference type="ARBA" id="ARBA00000707"/>
    </source>
</evidence>
<dbReference type="PANTHER" id="PTHR13367">
    <property type="entry name" value="UBIQUITIN THIOESTERASE"/>
    <property type="match status" value="1"/>
</dbReference>
<reference evidence="9" key="1">
    <citation type="submission" date="2015-01" db="EMBL/GenBank/DDBJ databases">
        <title>The Genome Sequence of Cladophialophora bantiana CBS 173.52.</title>
        <authorList>
            <consortium name="The Broad Institute Genomics Platform"/>
            <person name="Cuomo C."/>
            <person name="de Hoog S."/>
            <person name="Gorbushina A."/>
            <person name="Stielow B."/>
            <person name="Teixiera M."/>
            <person name="Abouelleil A."/>
            <person name="Chapman S.B."/>
            <person name="Priest M."/>
            <person name="Young S.K."/>
            <person name="Wortman J."/>
            <person name="Nusbaum C."/>
            <person name="Birren B."/>
        </authorList>
    </citation>
    <scope>NUCLEOTIDE SEQUENCE [LARGE SCALE GENOMIC DNA]</scope>
    <source>
        <strain evidence="9">CBS 173.52</strain>
    </source>
</reference>
<evidence type="ECO:0000256" key="6">
    <source>
        <dbReference type="ARBA" id="ARBA00022807"/>
    </source>
</evidence>
<evidence type="ECO:0000256" key="7">
    <source>
        <dbReference type="SAM" id="MobiDB-lite"/>
    </source>
</evidence>
<dbReference type="GO" id="GO:0004843">
    <property type="term" value="F:cysteine-type deubiquitinase activity"/>
    <property type="evidence" value="ECO:0007669"/>
    <property type="project" value="UniProtKB-EC"/>
</dbReference>
<dbReference type="Pfam" id="PF12340">
    <property type="entry name" value="DUF3638"/>
    <property type="match status" value="1"/>
</dbReference>
<evidence type="ECO:0000259" key="8">
    <source>
        <dbReference type="Pfam" id="PF12340"/>
    </source>
</evidence>
<organism evidence="9 10">
    <name type="scientific">Cladophialophora bantiana (strain ATCC 10958 / CBS 173.52 / CDC B-1940 / NIH 8579)</name>
    <name type="common">Xylohypha bantiana</name>
    <dbReference type="NCBI Taxonomy" id="1442370"/>
    <lineage>
        <taxon>Eukaryota</taxon>
        <taxon>Fungi</taxon>
        <taxon>Dikarya</taxon>
        <taxon>Ascomycota</taxon>
        <taxon>Pezizomycotina</taxon>
        <taxon>Eurotiomycetes</taxon>
        <taxon>Chaetothyriomycetidae</taxon>
        <taxon>Chaetothyriales</taxon>
        <taxon>Herpotrichiellaceae</taxon>
        <taxon>Cladophialophora</taxon>
    </lineage>
</organism>
<comment type="catalytic activity">
    <reaction evidence="1">
        <text>Thiol-dependent hydrolysis of ester, thioester, amide, peptide and isopeptide bonds formed by the C-terminal Gly of ubiquitin (a 76-residue protein attached to proteins as an intracellular targeting signal).</text>
        <dbReference type="EC" id="3.4.19.12"/>
    </reaction>
</comment>
<dbReference type="GeneID" id="27693831"/>
<dbReference type="InterPro" id="IPR027417">
    <property type="entry name" value="P-loop_NTPase"/>
</dbReference>
<dbReference type="EC" id="3.4.19.12" evidence="2"/>
<protein>
    <recommendedName>
        <fullName evidence="2">ubiquitinyl hydrolase 1</fullName>
        <ecNumber evidence="2">3.4.19.12</ecNumber>
    </recommendedName>
</protein>
<keyword evidence="5" id="KW-0378">Hydrolase</keyword>
<keyword evidence="10" id="KW-1185">Reference proteome</keyword>
<dbReference type="InterPro" id="IPR022099">
    <property type="entry name" value="DUF3638"/>
</dbReference>
<sequence length="2140" mass="241700">MRDTLTVDLWTAGQTSIPSLHRYCYTKLIAGSDGSLNDYVNFTSHTQNRVISQQSRCPSEMGSHEYVLFGSLRSGERLQLFNLLGAFLSAEIDFNSPATALLFRYAISQVGTACFASPLYLRESQIVWEDEHFSNSLLDALENAFLKIEANFKEAAAAAILLGVALKALSLSSFAEIATRCTCSPDSPIRSRDLSHQILTVCILCRRTYGVDTEAQPSMFSDHDAVADYVEASVHLHTHRKSQSDTEGPKNETELLNDACLGRRNEKHLLVALQLNESAITDGIKRFWATAMFTDKWQLVHRDDSSWISNRASSKVVHYNLVTGSLVSGQAISQLPTEYTSSPLSHSIFGELDLDVFAADTDDMEYVSKDDFHGHRVYFGIRGNVILICSQSNDETFEAIQHDHFEQIFHEQLERPFRSDGSDWTLITAVKSESKTCMYANQKQLIDTHSQVGSIICNALRPIEQSSHIVVMFCQTTTIEIELPRYNLHFFVDFKGRIVCKELSAFVDFDQELGTLHGFQSRLILRIMSKIAGSNLRTLLIPHGDVKHNSSTSSYICSSPLVSQDLEAHLYEAYPHAITSFPKSDYLTGRTGTEESLTALSDHVCRICQLFSKCAQAILSLIAQFTLGRKFYPPHLKTMQTVTFDNVLPAMVQRDIFFGTVHEIIAHNMKADWLFDANVTAIPYKGDFGLLDRSHHRTRKLFPSESVASMSHPMNDEDYCSRDQGLDCNFRASADMADVVESSEPAFGVDTSWNSKIQTWQKSQWVQQGFYIQLLLESVRSASTSKESLMFVLSLLAFEQPAIGEQLRALLAFAISPALRDLAAPGHDSYDLRDGYTLNRKEILMLLSQCEQSFIPSETSEVDEDGIAKEQLRFQKELAAQHESILEALREAWPCDTVQLPAKQGLDHYKVLELEALLDGMFAVWHKNYLFLQLLEDYDRRLKAFSTSRTSPDISDTIVDFEHTTCFSPQDMHFSLLDLMAMTPITVVDFNESSPTGFDGDLSQLVSQQVIPTLLESNQVRSSWEDLEDIVEELSCDSSVAVREYGQFLGNSIETMQSRSGQAQPKTKVPSCETLTQKLEESRGHIAYVLARTFRFTPAPLSRASKKVPACWMPVLLQFAREITAAQRVERLQKFLDIEDAFALNNELINPAHSTWSSEKRPDWLLIECQNNFLIRPVQIQVAKELLKPENGTVLLSMGEGKTSVIPNLVVTALAQGSHLVRVIVLKPLAQEMLRLLSRSLAGLAGRTLYYLPFSRQTTPTAETPRRLMSLYQECRQTGGILLTLPEYLNSFGLMGIDKLAADTHHIAAELIRVQKWLDFNARDVLDESEELLRPAYEIVYTNGEANLLSGAPDRWNVSLEILDLIQKKAKALYTEFPKAIEVEIQRRGSFHHVRVLSEDGTAAVANLVATAIVDGQLLSLSLGHCNPDVLQAIGSFILNVDVEDAQLELVAQHFQSSAKLDLVYVARGFVSHQILSHTLRKRWKPDASIILTALSFYYTGILRPDLRRCLLILLRLPDPTDAYGKWMKHSGLPGKYRKVNSINLDDASCVDTLYDHLCYNSGLINFFLRHVVYLSEAKQFRYKLSTSAWDLCRNAGVLTKDLPELRHITASTLSTLLRHENRQYFCAASPSGQRLVTKKLLQRITADGPVDVIIDVGAQMLEGSKEIAHLWLQISPQKMATIFFSDNDEKMVLSRDGSTERLPSSIFKDELKSCLIFLDQFHTRGTDFLLPDNFAAAVLLGPGILKDNLVQACMRMRNLAVSQRVRFYAPPEVDQAIRSITKDPFGNLDSLHVVRWAINESCLARKKQDPPYITQGLLHSRRRLAADRHVSSDGKITKPEQYLDTIREQEWRPVSELYCASGPHRAELPFQPTLEESQDSVIQYLRAEFERTNVVEFENSGITQEQEREILHEVEEEREVQRPREVWPAVPQHCQRLLDFIRNGTPLTGPLSFVRASRSWSIPASDFMRTVQNKDDSPEDDFLRPVQWVVKTSEIERLIIISPHEADVFFQSIRESTWATMHMYQARTSRGVVSFDALNICKLPANTASGQITPQAVALLGPFAGQLYFSSFEHYKEFIDMRRAGIEWTHTHMGRVLNGQILRRQNFEEDEEENIVQDTEELSLDGEDETEESETAESE</sequence>
<evidence type="ECO:0000256" key="2">
    <source>
        <dbReference type="ARBA" id="ARBA00012759"/>
    </source>
</evidence>
<dbReference type="SUPFAM" id="SSF52540">
    <property type="entry name" value="P-loop containing nucleoside triphosphate hydrolases"/>
    <property type="match status" value="1"/>
</dbReference>
<dbReference type="Proteomes" id="UP000053789">
    <property type="component" value="Unassembled WGS sequence"/>
</dbReference>
<dbReference type="GO" id="GO:0006508">
    <property type="term" value="P:proteolysis"/>
    <property type="evidence" value="ECO:0007669"/>
    <property type="project" value="UniProtKB-KW"/>
</dbReference>
<feature type="region of interest" description="Disordered" evidence="7">
    <location>
        <begin position="2109"/>
        <end position="2140"/>
    </location>
</feature>
<evidence type="ECO:0000313" key="9">
    <source>
        <dbReference type="EMBL" id="KIW99240.1"/>
    </source>
</evidence>
<name>A0A0D2I7L1_CLAB1</name>
<dbReference type="RefSeq" id="XP_016625909.1">
    <property type="nucleotide sequence ID" value="XM_016758660.1"/>
</dbReference>
<gene>
    <name evidence="9" type="ORF">Z519_00903</name>
</gene>
<dbReference type="OrthoDB" id="3182339at2759"/>
<keyword evidence="3" id="KW-0645">Protease</keyword>